<dbReference type="Gene3D" id="3.40.50.80">
    <property type="entry name" value="Nucleotide-binding domain of ferredoxin-NADP reductase (FNR) module"/>
    <property type="match status" value="1"/>
</dbReference>
<dbReference type="InterPro" id="IPR013112">
    <property type="entry name" value="FAD-bd_8"/>
</dbReference>
<evidence type="ECO:0000259" key="8">
    <source>
        <dbReference type="PROSITE" id="PS51384"/>
    </source>
</evidence>
<evidence type="ECO:0000256" key="6">
    <source>
        <dbReference type="ARBA" id="ARBA00023136"/>
    </source>
</evidence>
<dbReference type="PANTHER" id="PTHR11972">
    <property type="entry name" value="NADPH OXIDASE"/>
    <property type="match status" value="1"/>
</dbReference>
<dbReference type="EMBL" id="JASJQH010008570">
    <property type="protein sequence ID" value="KAK9687967.1"/>
    <property type="molecule type" value="Genomic_DNA"/>
</dbReference>
<keyword evidence="10" id="KW-1185">Reference proteome</keyword>
<comment type="caution">
    <text evidence="9">The sequence shown here is derived from an EMBL/GenBank/DDBJ whole genome shotgun (WGS) entry which is preliminary data.</text>
</comment>
<dbReference type="SUPFAM" id="SSF52343">
    <property type="entry name" value="Ferredoxin reductase-like, C-terminal NADP-linked domain"/>
    <property type="match status" value="1"/>
</dbReference>
<feature type="transmembrane region" description="Helical" evidence="7">
    <location>
        <begin position="183"/>
        <end position="201"/>
    </location>
</feature>
<reference evidence="9 10" key="1">
    <citation type="submission" date="2023-04" db="EMBL/GenBank/DDBJ databases">
        <title>Genome of Basidiobolus ranarum AG-B5.</title>
        <authorList>
            <person name="Stajich J.E."/>
            <person name="Carter-House D."/>
            <person name="Gryganskyi A."/>
        </authorList>
    </citation>
    <scope>NUCLEOTIDE SEQUENCE [LARGE SCALE GENOMIC DNA]</scope>
    <source>
        <strain evidence="9 10">AG-B5</strain>
    </source>
</reference>
<feature type="transmembrane region" description="Helical" evidence="7">
    <location>
        <begin position="266"/>
        <end position="286"/>
    </location>
</feature>
<accession>A0ABR2VPC9</accession>
<dbReference type="InterPro" id="IPR013130">
    <property type="entry name" value="Fe3_Rdtase_TM_dom"/>
</dbReference>
<feature type="transmembrane region" description="Helical" evidence="7">
    <location>
        <begin position="92"/>
        <end position="114"/>
    </location>
</feature>
<feature type="domain" description="FAD-binding FR-type" evidence="8">
    <location>
        <begin position="300"/>
        <end position="416"/>
    </location>
</feature>
<evidence type="ECO:0000256" key="1">
    <source>
        <dbReference type="ARBA" id="ARBA00004141"/>
    </source>
</evidence>
<evidence type="ECO:0000256" key="4">
    <source>
        <dbReference type="ARBA" id="ARBA00023002"/>
    </source>
</evidence>
<comment type="subcellular location">
    <subcellularLocation>
        <location evidence="1">Membrane</location>
        <topology evidence="1">Multi-pass membrane protein</topology>
    </subcellularLocation>
</comment>
<keyword evidence="3 7" id="KW-1133">Transmembrane helix</keyword>
<feature type="transmembrane region" description="Helical" evidence="7">
    <location>
        <begin position="49"/>
        <end position="71"/>
    </location>
</feature>
<sequence>MVNLSPAYIAIVGDVTVLTVGIVMGFWMMELPCYADFCIEHTYATAKHSSQIALGVFYIWVLGAIFILAGLRTKPSLHRFFHKKTGIASMSRGEIVFMLSCAALVMFNLIFYLFESDRLLNTPVYTKRNLPVPRKIAIYATQVTGKVLDVSMGVIMLITAKNSALQTLFGISFENTLRAHRWMGYLYALMAVIHTVVYIVYTAQYRKVSDLISVLFYGSKNSATHDHAPGWGEGNWMVTMGTYAVILLIPVILSSLPIVRRKFFNTFYVTHFLVFFSMVFACLHAASDFYYIIPGLGIYLVDLLLRIVALNRHTSVVKATKEPTGHVRVDFLWPEHLTKNIQGHQWVFVNAPQISKLEWHPYSLAQGSGAEIGTVFFLPKDSNVNEWENKFAQLLLNTETEVKISVDGPFGGLSFKLEQMDYLICFVSGTGLPPAISLAYQALVESSTTKVRIFWSVRQQRANEVSILQDLMVSDECSRLYCEVFYTGNMVDEKAAVVTQGRIKANELLERHMEDKEGANVGIFTCGSAQFVDSIHSQVRVFEKNHNHNVFVQNEGYHF</sequence>
<proteinExistence type="predicted"/>
<feature type="transmembrane region" description="Helical" evidence="7">
    <location>
        <begin position="7"/>
        <end position="29"/>
    </location>
</feature>
<dbReference type="Pfam" id="PF08022">
    <property type="entry name" value="FAD_binding_8"/>
    <property type="match status" value="1"/>
</dbReference>
<protein>
    <recommendedName>
        <fullName evidence="8">FAD-binding FR-type domain-containing protein</fullName>
    </recommendedName>
</protein>
<dbReference type="SFLD" id="SFLDG01168">
    <property type="entry name" value="Ferric_reductase_subgroup_(FRE"/>
    <property type="match status" value="1"/>
</dbReference>
<keyword evidence="6 7" id="KW-0472">Membrane</keyword>
<name>A0ABR2VPC9_9FUNG</name>
<gene>
    <name evidence="9" type="ORF">K7432_014573</name>
</gene>
<evidence type="ECO:0000256" key="7">
    <source>
        <dbReference type="SAM" id="Phobius"/>
    </source>
</evidence>
<dbReference type="InterPro" id="IPR050369">
    <property type="entry name" value="RBOH/FRE"/>
</dbReference>
<dbReference type="InterPro" id="IPR039261">
    <property type="entry name" value="FNR_nucleotide-bd"/>
</dbReference>
<keyword evidence="4" id="KW-0560">Oxidoreductase</keyword>
<feature type="transmembrane region" description="Helical" evidence="7">
    <location>
        <begin position="292"/>
        <end position="309"/>
    </location>
</feature>
<feature type="transmembrane region" description="Helical" evidence="7">
    <location>
        <begin position="236"/>
        <end position="259"/>
    </location>
</feature>
<dbReference type="PROSITE" id="PS51384">
    <property type="entry name" value="FAD_FR"/>
    <property type="match status" value="1"/>
</dbReference>
<keyword evidence="2 7" id="KW-0812">Transmembrane</keyword>
<dbReference type="InterPro" id="IPR017927">
    <property type="entry name" value="FAD-bd_FR_type"/>
</dbReference>
<dbReference type="CDD" id="cd06186">
    <property type="entry name" value="NOX_Duox_like_FAD_NADP"/>
    <property type="match status" value="1"/>
</dbReference>
<evidence type="ECO:0000313" key="9">
    <source>
        <dbReference type="EMBL" id="KAK9687967.1"/>
    </source>
</evidence>
<evidence type="ECO:0000256" key="2">
    <source>
        <dbReference type="ARBA" id="ARBA00022692"/>
    </source>
</evidence>
<organism evidence="9 10">
    <name type="scientific">Basidiobolus ranarum</name>
    <dbReference type="NCBI Taxonomy" id="34480"/>
    <lineage>
        <taxon>Eukaryota</taxon>
        <taxon>Fungi</taxon>
        <taxon>Fungi incertae sedis</taxon>
        <taxon>Zoopagomycota</taxon>
        <taxon>Entomophthoromycotina</taxon>
        <taxon>Basidiobolomycetes</taxon>
        <taxon>Basidiobolales</taxon>
        <taxon>Basidiobolaceae</taxon>
        <taxon>Basidiobolus</taxon>
    </lineage>
</organism>
<dbReference type="Proteomes" id="UP001479436">
    <property type="component" value="Unassembled WGS sequence"/>
</dbReference>
<evidence type="ECO:0000256" key="3">
    <source>
        <dbReference type="ARBA" id="ARBA00022989"/>
    </source>
</evidence>
<evidence type="ECO:0000256" key="5">
    <source>
        <dbReference type="ARBA" id="ARBA00023065"/>
    </source>
</evidence>
<keyword evidence="5" id="KW-0813">Transport</keyword>
<dbReference type="SFLD" id="SFLDS00052">
    <property type="entry name" value="Ferric_Reductase_Domain"/>
    <property type="match status" value="1"/>
</dbReference>
<dbReference type="Pfam" id="PF01794">
    <property type="entry name" value="Ferric_reduct"/>
    <property type="match status" value="1"/>
</dbReference>
<keyword evidence="5" id="KW-0406">Ion transport</keyword>
<evidence type="ECO:0000313" key="10">
    <source>
        <dbReference type="Proteomes" id="UP001479436"/>
    </source>
</evidence>